<evidence type="ECO:0000256" key="6">
    <source>
        <dbReference type="SAM" id="Coils"/>
    </source>
</evidence>
<dbReference type="PANTHER" id="PTHR30026">
    <property type="entry name" value="OUTER MEMBRANE PROTEIN TOLC"/>
    <property type="match status" value="1"/>
</dbReference>
<evidence type="ECO:0000256" key="2">
    <source>
        <dbReference type="ARBA" id="ARBA00022452"/>
    </source>
</evidence>
<dbReference type="EMBL" id="PSNW01000002">
    <property type="protein sequence ID" value="PPE74909.1"/>
    <property type="molecule type" value="Genomic_DNA"/>
</dbReference>
<feature type="compositionally biased region" description="Polar residues" evidence="7">
    <location>
        <begin position="467"/>
        <end position="478"/>
    </location>
</feature>
<evidence type="ECO:0000256" key="4">
    <source>
        <dbReference type="ARBA" id="ARBA00023136"/>
    </source>
</evidence>
<name>A0A2S5TIU7_9GAMM</name>
<dbReference type="GO" id="GO:0015562">
    <property type="term" value="F:efflux transmembrane transporter activity"/>
    <property type="evidence" value="ECO:0007669"/>
    <property type="project" value="InterPro"/>
</dbReference>
<dbReference type="SUPFAM" id="SSF56954">
    <property type="entry name" value="Outer membrane efflux proteins (OEP)"/>
    <property type="match status" value="1"/>
</dbReference>
<protein>
    <recommendedName>
        <fullName evidence="10">TolC family protein</fullName>
    </recommendedName>
</protein>
<feature type="region of interest" description="Disordered" evidence="7">
    <location>
        <begin position="1"/>
        <end position="20"/>
    </location>
</feature>
<feature type="region of interest" description="Disordered" evidence="7">
    <location>
        <begin position="467"/>
        <end position="507"/>
    </location>
</feature>
<keyword evidence="2" id="KW-1134">Transmembrane beta strand</keyword>
<dbReference type="GO" id="GO:0015288">
    <property type="term" value="F:porin activity"/>
    <property type="evidence" value="ECO:0007669"/>
    <property type="project" value="TreeGrafter"/>
</dbReference>
<proteinExistence type="predicted"/>
<keyword evidence="4" id="KW-0472">Membrane</keyword>
<keyword evidence="9" id="KW-1185">Reference proteome</keyword>
<dbReference type="Gene3D" id="1.20.1600.10">
    <property type="entry name" value="Outer membrane efflux proteins (OEP)"/>
    <property type="match status" value="1"/>
</dbReference>
<gene>
    <name evidence="8" type="ORF">C3942_04325</name>
</gene>
<comment type="caution">
    <text evidence="8">The sequence shown here is derived from an EMBL/GenBank/DDBJ whole genome shotgun (WGS) entry which is preliminary data.</text>
</comment>
<accession>A0A2S5TIU7</accession>
<sequence>MVQPRPPGFPDGAVVGHPPGRPPMRRLLTTTTLLALLAGAPARAEELLLENLLGDTDKAASVLQAESELNAAGSELKRDRAEKGWRMTGAAGYGHIQDVVDEGRSISYQAAQAQLGLAYPLFGSSEKQARAIGLSSGKADEKKLRLEAARRLAQLELEAQYARYWGAQEGLRVVDSYLESEPLLLPRLQQRQDKRMMLGSQLIDAGAGYARARSDRAQLLAQRNAARARLERLTGRKLAELEARATELPDEIDLPAGPALQRHPDLAALQLQRETLQRQLKDSRWYGLDGAFNVNANTVHDTTNSETGGNAFVGVNLSAPLSLGSARRAERDRLNAETETLTLRYRQRQEELVADISGARDKLAQLREETAAAGERTRGAHEALRERLRRSGVFAEDGIEALGGRLQTYYAAALSEIDARTRGWIANVEARAYALAVAEDATPPRRPPLPEAALGLRLAEPIAAVTQQLGSSRSQSAPRTPETDTGGTGAAPVPLRAELPPARKDVGIDPSRWLKPVEARPLARFQLASAMEGGAAIPVAASMDAAMPPEAMPVAHTTAAVPDAAGIAAGHAASRGAVVSRGKGDDMAVYVWDSRELFSRLQNRERYWKFLRRLSIDRLLVSLDAAQIAELRQRPAPLSGFLQNARKRGVKVELLLGEPTWIEPEGREQLVELIAGLWDFPFDGLHLDIEPDQIYRQPLSREQFDNWVKSMTTAAKASPWPTAISVHPRYFRDAPYRDWGLAERLREAGVEDVTLMIFNSKPENVAGVAKPILAAAPQLRFRVAQSVEPQLDATESHARKSRADFENSMERLQQLLQPQANADGIVVQAWADLMRMGYESEIR</sequence>
<evidence type="ECO:0000256" key="1">
    <source>
        <dbReference type="ARBA" id="ARBA00004442"/>
    </source>
</evidence>
<feature type="coiled-coil region" evidence="6">
    <location>
        <begin position="349"/>
        <end position="376"/>
    </location>
</feature>
<dbReference type="GO" id="GO:1990281">
    <property type="term" value="C:efflux pump complex"/>
    <property type="evidence" value="ECO:0007669"/>
    <property type="project" value="TreeGrafter"/>
</dbReference>
<keyword evidence="5" id="KW-0998">Cell outer membrane</keyword>
<evidence type="ECO:0008006" key="10">
    <source>
        <dbReference type="Google" id="ProtNLM"/>
    </source>
</evidence>
<dbReference type="AlphaFoldDB" id="A0A2S5TIU7"/>
<keyword evidence="6" id="KW-0175">Coiled coil</keyword>
<dbReference type="OrthoDB" id="7054537at2"/>
<keyword evidence="3" id="KW-0812">Transmembrane</keyword>
<comment type="subcellular location">
    <subcellularLocation>
        <location evidence="1">Cell outer membrane</location>
    </subcellularLocation>
</comment>
<evidence type="ECO:0000256" key="7">
    <source>
        <dbReference type="SAM" id="MobiDB-lite"/>
    </source>
</evidence>
<dbReference type="InterPro" id="IPR051906">
    <property type="entry name" value="TolC-like"/>
</dbReference>
<dbReference type="Proteomes" id="UP000238220">
    <property type="component" value="Unassembled WGS sequence"/>
</dbReference>
<feature type="coiled-coil region" evidence="6">
    <location>
        <begin position="209"/>
        <end position="236"/>
    </location>
</feature>
<evidence type="ECO:0000256" key="5">
    <source>
        <dbReference type="ARBA" id="ARBA00023237"/>
    </source>
</evidence>
<evidence type="ECO:0000256" key="3">
    <source>
        <dbReference type="ARBA" id="ARBA00022692"/>
    </source>
</evidence>
<dbReference type="PANTHER" id="PTHR30026:SF20">
    <property type="entry name" value="OUTER MEMBRANE PROTEIN TOLC"/>
    <property type="match status" value="1"/>
</dbReference>
<organism evidence="8 9">
    <name type="scientific">Solimonas fluminis</name>
    <dbReference type="NCBI Taxonomy" id="2086571"/>
    <lineage>
        <taxon>Bacteria</taxon>
        <taxon>Pseudomonadati</taxon>
        <taxon>Pseudomonadota</taxon>
        <taxon>Gammaproteobacteria</taxon>
        <taxon>Nevskiales</taxon>
        <taxon>Nevskiaceae</taxon>
        <taxon>Solimonas</taxon>
    </lineage>
</organism>
<reference evidence="8 9" key="1">
    <citation type="submission" date="2018-02" db="EMBL/GenBank/DDBJ databases">
        <title>Genome sequencing of Solimonas sp. HR-BB.</title>
        <authorList>
            <person name="Lee Y."/>
            <person name="Jeon C.O."/>
        </authorList>
    </citation>
    <scope>NUCLEOTIDE SEQUENCE [LARGE SCALE GENOMIC DNA]</scope>
    <source>
        <strain evidence="8 9">HR-BB</strain>
    </source>
</reference>
<evidence type="ECO:0000313" key="9">
    <source>
        <dbReference type="Proteomes" id="UP000238220"/>
    </source>
</evidence>
<evidence type="ECO:0000313" key="8">
    <source>
        <dbReference type="EMBL" id="PPE74909.1"/>
    </source>
</evidence>
<dbReference type="GO" id="GO:0009279">
    <property type="term" value="C:cell outer membrane"/>
    <property type="evidence" value="ECO:0007669"/>
    <property type="project" value="UniProtKB-SubCell"/>
</dbReference>